<proteinExistence type="inferred from homology"/>
<dbReference type="InterPro" id="IPR023146">
    <property type="entry name" value="YfbU_alpha-helical_sf"/>
</dbReference>
<comment type="similarity">
    <text evidence="1">Belongs to the UPF0304 family.</text>
</comment>
<dbReference type="Gene3D" id="1.10.3190.10">
    <property type="entry name" value="yfbu gene product, domain 2"/>
    <property type="match status" value="1"/>
</dbReference>
<dbReference type="AlphaFoldDB" id="A0AAV2VZ14"/>
<evidence type="ECO:0000313" key="2">
    <source>
        <dbReference type="EMBL" id="CCO49986.1"/>
    </source>
</evidence>
<dbReference type="InterPro" id="IPR005587">
    <property type="entry name" value="UPF0304_YfbU"/>
</dbReference>
<dbReference type="HAMAP" id="MF_00762">
    <property type="entry name" value="UPF0304"/>
    <property type="match status" value="1"/>
</dbReference>
<organism evidence="2 3">
    <name type="scientific">Vibrio nigripulchritudo SOn1</name>
    <dbReference type="NCBI Taxonomy" id="1238450"/>
    <lineage>
        <taxon>Bacteria</taxon>
        <taxon>Pseudomonadati</taxon>
        <taxon>Pseudomonadota</taxon>
        <taxon>Gammaproteobacteria</taxon>
        <taxon>Vibrionales</taxon>
        <taxon>Vibrionaceae</taxon>
        <taxon>Vibrio</taxon>
    </lineage>
</organism>
<dbReference type="PIRSF" id="PIRSF006272">
    <property type="entry name" value="UCP006272"/>
    <property type="match status" value="1"/>
</dbReference>
<dbReference type="NCBIfam" id="NF003936">
    <property type="entry name" value="PRK05445.1"/>
    <property type="match status" value="1"/>
</dbReference>
<evidence type="ECO:0000313" key="3">
    <source>
        <dbReference type="Proteomes" id="UP000018211"/>
    </source>
</evidence>
<reference evidence="2 3" key="1">
    <citation type="journal article" date="2013" name="ISME J.">
        <title>Comparative genomics of pathogenic lineages of Vibrio nigripulchritudo identifies virulence-associated traits.</title>
        <authorList>
            <person name="Goudenege D."/>
            <person name="Labreuche Y."/>
            <person name="Krin E."/>
            <person name="Ansquer D."/>
            <person name="Mangenot S."/>
            <person name="Calteau A."/>
            <person name="Medigue C."/>
            <person name="Mazel D."/>
            <person name="Polz M.F."/>
            <person name="Le Roux F."/>
        </authorList>
    </citation>
    <scope>NUCLEOTIDE SEQUENCE [LARGE SCALE GENOMIC DNA]</scope>
    <source>
        <strain evidence="2 3">SOn1</strain>
    </source>
</reference>
<name>A0AAV2VZ14_9VIBR</name>
<dbReference type="InterPro" id="IPR023145">
    <property type="entry name" value="YfbU_helix-hairpin_sf"/>
</dbReference>
<sequence length="166" mass="19835">MEMTNAQRLILSNQYYLMSQMDPDNSAKYQRLQTIVERGYELQMQELNKEYGCLDETQCREVLEIMEMYHAMQESNKMLADLDREQVDQRRLNFLGFDIASEAQLVNYVRFLVDSEGLYTQFDKADHHFNAQMPMLEKYRRMLKTWKACPRQYHLSAAEFAQIFNA</sequence>
<accession>A0AAV2VZ14</accession>
<dbReference type="RefSeq" id="WP_004402575.1">
    <property type="nucleotide sequence ID" value="NZ_LK391965.1"/>
</dbReference>
<dbReference type="Gene3D" id="1.10.287.680">
    <property type="entry name" value="Helix hairpin bin"/>
    <property type="match status" value="1"/>
</dbReference>
<dbReference type="GeneID" id="97541732"/>
<evidence type="ECO:0000256" key="1">
    <source>
        <dbReference type="HAMAP-Rule" id="MF_00762"/>
    </source>
</evidence>
<dbReference type="EMBL" id="CAOF01000194">
    <property type="protein sequence ID" value="CCO49986.1"/>
    <property type="molecule type" value="Genomic_DNA"/>
</dbReference>
<gene>
    <name evidence="2" type="ORF">VIBNISOn1_970004</name>
</gene>
<dbReference type="Proteomes" id="UP000018211">
    <property type="component" value="Unassembled WGS sequence"/>
</dbReference>
<protein>
    <recommendedName>
        <fullName evidence="1">UPF0304 protein VIBNISOn1_970004</fullName>
    </recommendedName>
</protein>
<dbReference type="Pfam" id="PF03887">
    <property type="entry name" value="YfbU"/>
    <property type="match status" value="1"/>
</dbReference>
<dbReference type="SUPFAM" id="SSF116960">
    <property type="entry name" value="YfbU-like"/>
    <property type="match status" value="1"/>
</dbReference>
<comment type="caution">
    <text evidence="2">The sequence shown here is derived from an EMBL/GenBank/DDBJ whole genome shotgun (WGS) entry which is preliminary data.</text>
</comment>